<reference evidence="1" key="1">
    <citation type="journal article" date="2015" name="Nat. Genet.">
        <title>The pineapple genome and the evolution of CAM photosynthesis.</title>
        <authorList>
            <person name="Ming R."/>
            <person name="VanBuren R."/>
            <person name="Wai C.M."/>
            <person name="Tang H."/>
            <person name="Schatz M.C."/>
            <person name="Bowers J.E."/>
            <person name="Lyons E."/>
            <person name="Wang M.L."/>
            <person name="Chen J."/>
            <person name="Biggers E."/>
            <person name="Zhang J."/>
            <person name="Huang L."/>
            <person name="Zhang L."/>
            <person name="Miao W."/>
            <person name="Zhang J."/>
            <person name="Ye Z."/>
            <person name="Miao C."/>
            <person name="Lin Z."/>
            <person name="Wang H."/>
            <person name="Zhou H."/>
            <person name="Yim W.C."/>
            <person name="Priest H.D."/>
            <person name="Zheng C."/>
            <person name="Woodhouse M."/>
            <person name="Edger P.P."/>
            <person name="Guyot R."/>
            <person name="Guo H.B."/>
            <person name="Guo H."/>
            <person name="Zheng G."/>
            <person name="Singh R."/>
            <person name="Sharma A."/>
            <person name="Min X."/>
            <person name="Zheng Y."/>
            <person name="Lee H."/>
            <person name="Gurtowski J."/>
            <person name="Sedlazeck F.J."/>
            <person name="Harkess A."/>
            <person name="McKain M.R."/>
            <person name="Liao Z."/>
            <person name="Fang J."/>
            <person name="Liu J."/>
            <person name="Zhang X."/>
            <person name="Zhang Q."/>
            <person name="Hu W."/>
            <person name="Qin Y."/>
            <person name="Wang K."/>
            <person name="Chen L.Y."/>
            <person name="Shirley N."/>
            <person name="Lin Y.R."/>
            <person name="Liu L.Y."/>
            <person name="Hernandez A.G."/>
            <person name="Wright C.L."/>
            <person name="Bulone V."/>
            <person name="Tuskan G.A."/>
            <person name="Heath K."/>
            <person name="Zee F."/>
            <person name="Moore P.H."/>
            <person name="Sunkar R."/>
            <person name="Leebens-Mack J.H."/>
            <person name="Mockler T."/>
            <person name="Bennetzen J.L."/>
            <person name="Freeling M."/>
            <person name="Sankoff D."/>
            <person name="Paterson A.H."/>
            <person name="Zhu X."/>
            <person name="Yang X."/>
            <person name="Smith J.A."/>
            <person name="Cushman J.C."/>
            <person name="Paull R.E."/>
            <person name="Yu Q."/>
        </authorList>
    </citation>
    <scope>NUCLEOTIDE SEQUENCE [LARGE SCALE GENOMIC DNA]</scope>
    <source>
        <strain evidence="1">cv. F153</strain>
    </source>
</reference>
<keyword evidence="1" id="KW-1185">Reference proteome</keyword>
<dbReference type="AlphaFoldDB" id="A0A6P5GXI2"/>
<reference evidence="2" key="2">
    <citation type="submission" date="2025-08" db="UniProtKB">
        <authorList>
            <consortium name="RefSeq"/>
        </authorList>
    </citation>
    <scope>IDENTIFICATION</scope>
    <source>
        <tissue evidence="2">Leaf</tissue>
    </source>
</reference>
<gene>
    <name evidence="2" type="primary">LOC109725654</name>
</gene>
<dbReference type="RefSeq" id="XP_020110508.1">
    <property type="nucleotide sequence ID" value="XM_020254919.1"/>
</dbReference>
<sequence length="100" mass="11242">MCVQSYGMGNESSGEPMISGDLKINIKGKHLILARLEIPTKFRRFYLVLFCLTGGRYVSKTKLQLMREVADKVDTHLELAPALGGELRMHLRSHGIRDPS</sequence>
<protein>
    <submittedName>
        <fullName evidence="2">Uncharacterized protein LOC109725654</fullName>
    </submittedName>
</protein>
<evidence type="ECO:0000313" key="1">
    <source>
        <dbReference type="Proteomes" id="UP000515123"/>
    </source>
</evidence>
<organism evidence="1 2">
    <name type="scientific">Ananas comosus</name>
    <name type="common">Pineapple</name>
    <name type="synonym">Ananas ananas</name>
    <dbReference type="NCBI Taxonomy" id="4615"/>
    <lineage>
        <taxon>Eukaryota</taxon>
        <taxon>Viridiplantae</taxon>
        <taxon>Streptophyta</taxon>
        <taxon>Embryophyta</taxon>
        <taxon>Tracheophyta</taxon>
        <taxon>Spermatophyta</taxon>
        <taxon>Magnoliopsida</taxon>
        <taxon>Liliopsida</taxon>
        <taxon>Poales</taxon>
        <taxon>Bromeliaceae</taxon>
        <taxon>Bromelioideae</taxon>
        <taxon>Ananas</taxon>
    </lineage>
</organism>
<name>A0A6P5GXI2_ANACO</name>
<proteinExistence type="predicted"/>
<accession>A0A6P5GXI2</accession>
<dbReference type="OrthoDB" id="9449045at2759"/>
<dbReference type="Proteomes" id="UP000515123">
    <property type="component" value="Linkage group 20"/>
</dbReference>
<evidence type="ECO:0000313" key="2">
    <source>
        <dbReference type="RefSeq" id="XP_020110508.1"/>
    </source>
</evidence>
<dbReference type="GeneID" id="109725654"/>